<evidence type="ECO:0000256" key="6">
    <source>
        <dbReference type="SAM" id="MobiDB-lite"/>
    </source>
</evidence>
<dbReference type="Proteomes" id="UP000694388">
    <property type="component" value="Unplaced"/>
</dbReference>
<keyword evidence="3 5" id="KW-0698">rRNA processing</keyword>
<evidence type="ECO:0000256" key="3">
    <source>
        <dbReference type="ARBA" id="ARBA00022552"/>
    </source>
</evidence>
<comment type="subcellular location">
    <subcellularLocation>
        <location evidence="1 5">Nucleus</location>
        <location evidence="1 5">Nucleolus</location>
    </subcellularLocation>
</comment>
<evidence type="ECO:0000256" key="5">
    <source>
        <dbReference type="PIRNR" id="PIRNR015952"/>
    </source>
</evidence>
<evidence type="ECO:0000313" key="8">
    <source>
        <dbReference type="Proteomes" id="UP000694388"/>
    </source>
</evidence>
<dbReference type="GO" id="GO:0006364">
    <property type="term" value="P:rRNA processing"/>
    <property type="evidence" value="ECO:0007669"/>
    <property type="project" value="UniProtKB-UniRule"/>
</dbReference>
<proteinExistence type="inferred from homology"/>
<comment type="function">
    <text evidence="5">Involved in nucleolar processing of pre-18S ribosomal RNA.</text>
</comment>
<organism evidence="7 8">
    <name type="scientific">Eptatretus burgeri</name>
    <name type="common">Inshore hagfish</name>
    <dbReference type="NCBI Taxonomy" id="7764"/>
    <lineage>
        <taxon>Eukaryota</taxon>
        <taxon>Metazoa</taxon>
        <taxon>Chordata</taxon>
        <taxon>Craniata</taxon>
        <taxon>Vertebrata</taxon>
        <taxon>Cyclostomata</taxon>
        <taxon>Myxini</taxon>
        <taxon>Myxiniformes</taxon>
        <taxon>Myxinidae</taxon>
        <taxon>Eptatretinae</taxon>
        <taxon>Eptatretus</taxon>
    </lineage>
</organism>
<evidence type="ECO:0000256" key="2">
    <source>
        <dbReference type="ARBA" id="ARBA00008105"/>
    </source>
</evidence>
<keyword evidence="4 5" id="KW-0539">Nucleus</keyword>
<evidence type="ECO:0000313" key="7">
    <source>
        <dbReference type="Ensembl" id="ENSEBUP00000012789.1"/>
    </source>
</evidence>
<dbReference type="InterPro" id="IPR007144">
    <property type="entry name" value="SSU_processome_Utp11"/>
</dbReference>
<evidence type="ECO:0000256" key="1">
    <source>
        <dbReference type="ARBA" id="ARBA00004604"/>
    </source>
</evidence>
<dbReference type="PANTHER" id="PTHR12838">
    <property type="entry name" value="U3 SMALL NUCLEOLAR RNA-ASSOCIATED PROTEIN 11"/>
    <property type="match status" value="1"/>
</dbReference>
<dbReference type="OMA" id="DLKYVVM"/>
<dbReference type="Pfam" id="PF03998">
    <property type="entry name" value="Utp11"/>
    <property type="match status" value="1"/>
</dbReference>
<evidence type="ECO:0000256" key="4">
    <source>
        <dbReference type="ARBA" id="ARBA00023242"/>
    </source>
</evidence>
<dbReference type="GeneTree" id="ENSGT00390000005813"/>
<protein>
    <recommendedName>
        <fullName evidence="5">U3 small nucleolar RNA-associated protein 11</fullName>
        <shortName evidence="5">U3 snoRNA-associated protein 11</shortName>
    </recommendedName>
</protein>
<feature type="region of interest" description="Disordered" evidence="6">
    <location>
        <begin position="1"/>
        <end position="28"/>
    </location>
</feature>
<dbReference type="AlphaFoldDB" id="A0A8C4QCC7"/>
<sequence length="252" mass="29866">MSSFKKASKSFRRIHQERSQPKSRKHFGLLEKKKDYKIRAGRWHKKQDLLLALRRKAEAKNPDEFYYKMTSTKLKDGVHELSSAEPTMTEDQQKLMKTRDICYVQMKRMSEAKKIERLKGELHFLESEEKGSGQHTFFVDTKEEVSSFDLASRLDTDPKLIPRLFNRPTLHTLRSVPIIGSTDPRVLESQAKSRARQYHLLEQHVVREAKLMVTQQKIQTRKDLMDKRQKVRVKHETKTSPAVYRFKLERQR</sequence>
<dbReference type="Ensembl" id="ENSEBUT00000013365.1">
    <property type="protein sequence ID" value="ENSEBUP00000012789.1"/>
    <property type="gene ID" value="ENSEBUG00000008113.1"/>
</dbReference>
<comment type="subunit">
    <text evidence="5">Component of the ribosomal small subunit (SSU) processome.</text>
</comment>
<name>A0A8C4QCC7_EPTBU</name>
<dbReference type="PANTHER" id="PTHR12838:SF0">
    <property type="entry name" value="U3 SMALL NUCLEOLAR RNA-ASSOCIATED PROTEIN 11-RELATED"/>
    <property type="match status" value="1"/>
</dbReference>
<accession>A0A8C4QCC7</accession>
<dbReference type="PIRSF" id="PIRSF015952">
    <property type="entry name" value="U3snoRNP11"/>
    <property type="match status" value="1"/>
</dbReference>
<keyword evidence="8" id="KW-1185">Reference proteome</keyword>
<reference evidence="7" key="1">
    <citation type="submission" date="2025-08" db="UniProtKB">
        <authorList>
            <consortium name="Ensembl"/>
        </authorList>
    </citation>
    <scope>IDENTIFICATION</scope>
</reference>
<comment type="similarity">
    <text evidence="2 5">Belongs to the UTP11 family.</text>
</comment>
<reference evidence="7" key="2">
    <citation type="submission" date="2025-09" db="UniProtKB">
        <authorList>
            <consortium name="Ensembl"/>
        </authorList>
    </citation>
    <scope>IDENTIFICATION</scope>
</reference>
<feature type="compositionally biased region" description="Basic residues" evidence="6">
    <location>
        <begin position="1"/>
        <end position="13"/>
    </location>
</feature>
<dbReference type="GO" id="GO:0032040">
    <property type="term" value="C:small-subunit processome"/>
    <property type="evidence" value="ECO:0007669"/>
    <property type="project" value="UniProtKB-UniRule"/>
</dbReference>